<dbReference type="EC" id="2.1.1.-" evidence="4"/>
<evidence type="ECO:0000256" key="3">
    <source>
        <dbReference type="ARBA" id="ARBA00022679"/>
    </source>
</evidence>
<dbReference type="InterPro" id="IPR038601">
    <property type="entry name" value="MttB-like_sf"/>
</dbReference>
<comment type="similarity">
    <text evidence="1 4">Belongs to the trimethylamine methyltransferase family.</text>
</comment>
<feature type="region of interest" description="Disordered" evidence="5">
    <location>
        <begin position="1"/>
        <end position="24"/>
    </location>
</feature>
<evidence type="ECO:0000313" key="7">
    <source>
        <dbReference type="Proteomes" id="UP001560019"/>
    </source>
</evidence>
<organism evidence="6 7">
    <name type="scientific">Rhodovulum iodosum</name>
    <dbReference type="NCBI Taxonomy" id="68291"/>
    <lineage>
        <taxon>Bacteria</taxon>
        <taxon>Pseudomonadati</taxon>
        <taxon>Pseudomonadota</taxon>
        <taxon>Alphaproteobacteria</taxon>
        <taxon>Rhodobacterales</taxon>
        <taxon>Paracoccaceae</taxon>
        <taxon>Rhodovulum</taxon>
    </lineage>
</organism>
<dbReference type="Gene3D" id="3.20.20.480">
    <property type="entry name" value="Trimethylamine methyltransferase-like"/>
    <property type="match status" value="1"/>
</dbReference>
<keyword evidence="3 4" id="KW-0808">Transferase</keyword>
<reference evidence="6 7" key="1">
    <citation type="submission" date="2024-06" db="EMBL/GenBank/DDBJ databases">
        <title>Genome of Rhodovulum iodosum, a marine photoferrotroph.</title>
        <authorList>
            <person name="Bianchini G."/>
            <person name="Nikeleit V."/>
            <person name="Kappler A."/>
            <person name="Bryce C."/>
            <person name="Sanchez-Baracaldo P."/>
        </authorList>
    </citation>
    <scope>NUCLEOTIDE SEQUENCE [LARGE SCALE GENOMIC DNA]</scope>
    <source>
        <strain evidence="6 7">UT/N1</strain>
    </source>
</reference>
<comment type="caution">
    <text evidence="6">The sequence shown here is derived from an EMBL/GenBank/DDBJ whole genome shotgun (WGS) entry which is preliminary data.</text>
</comment>
<dbReference type="EMBL" id="JBEHHI010000001">
    <property type="protein sequence ID" value="MEX5727144.1"/>
    <property type="molecule type" value="Genomic_DNA"/>
</dbReference>
<evidence type="ECO:0000256" key="4">
    <source>
        <dbReference type="PIRNR" id="PIRNR037567"/>
    </source>
</evidence>
<sequence length="518" mass="56151">MQDAGQRRRRAGGRAGRAQRTGGAVLAQSPWRIPLNTDRPTEPLDEAGVGAVHDGAMRILEEIGIAFLHPGAREVLKKAGCSVTDETVRMGRDFVMEMVAKAPASFTITPRNRDRQVTIGGRNMVFVNVSSPPSYWDITTGKVPGTRARCRDLLKLTQSFNCIHIAGGYPVEPVDVHPSVRHLDILYDKLTLTDKVPHAYSLGAERVEDVMEMVRIAAGRSREAFAATPHMYTNINSTSPLKHDYPMLDGWMRCARAGQALVVTPFTLAGAMAPVTMAGAVALSLAEALSAVALAQAIRPGAPCAFGTFTSNVDMKSGAPAFGTPEYMRATQMAGQMARFYGLPLRASGSCAANVPDGQAMWETSNALWSAVQAGANMVYHAAGWLEGGLIASPEKFVMDCEIIQQIQRYFEPEICATTPDDIAVDAIAEVGGGGHYFGIPHTEARFATAFYQPFLSDWTNYEAWTQKGAVWTPERAHALFRRIVDGFEAPPMDDGIREELEAFVARRKAEGGAPTDF</sequence>
<protein>
    <recommendedName>
        <fullName evidence="4">Methyltransferase</fullName>
        <ecNumber evidence="4">2.1.1.-</ecNumber>
    </recommendedName>
</protein>
<keyword evidence="2" id="KW-0489">Methyltransferase</keyword>
<proteinExistence type="inferred from homology"/>
<name>A0ABV3XQ17_9RHOB</name>
<evidence type="ECO:0000256" key="1">
    <source>
        <dbReference type="ARBA" id="ARBA00007137"/>
    </source>
</evidence>
<keyword evidence="7" id="KW-1185">Reference proteome</keyword>
<dbReference type="RefSeq" id="WP_125408104.1">
    <property type="nucleotide sequence ID" value="NZ_JBEHHI010000001.1"/>
</dbReference>
<dbReference type="InterPro" id="IPR010426">
    <property type="entry name" value="MTTB_MeTrfase"/>
</dbReference>
<dbReference type="Proteomes" id="UP001560019">
    <property type="component" value="Unassembled WGS sequence"/>
</dbReference>
<evidence type="ECO:0000313" key="6">
    <source>
        <dbReference type="EMBL" id="MEX5727144.1"/>
    </source>
</evidence>
<dbReference type="PIRSF" id="PIRSF037567">
    <property type="entry name" value="MTTB_MeTrfase"/>
    <property type="match status" value="1"/>
</dbReference>
<accession>A0ABV3XQ17</accession>
<evidence type="ECO:0000256" key="5">
    <source>
        <dbReference type="SAM" id="MobiDB-lite"/>
    </source>
</evidence>
<dbReference type="Pfam" id="PF06253">
    <property type="entry name" value="MTTB"/>
    <property type="match status" value="1"/>
</dbReference>
<gene>
    <name evidence="6" type="ORF">Ga0609869_000497</name>
</gene>
<evidence type="ECO:0000256" key="2">
    <source>
        <dbReference type="ARBA" id="ARBA00022603"/>
    </source>
</evidence>